<evidence type="ECO:0000256" key="3">
    <source>
        <dbReference type="ARBA" id="ARBA00022692"/>
    </source>
</evidence>
<evidence type="ECO:0000256" key="4">
    <source>
        <dbReference type="ARBA" id="ARBA00022989"/>
    </source>
</evidence>
<dbReference type="PANTHER" id="PTHR43791">
    <property type="entry name" value="PERMEASE-RELATED"/>
    <property type="match status" value="1"/>
</dbReference>
<dbReference type="PANTHER" id="PTHR43791:SF19">
    <property type="entry name" value="TRANSPORTER, PUTATIVE (AFU_ORTHOLOGUE AFUA_1G01812)-RELATED"/>
    <property type="match status" value="1"/>
</dbReference>
<keyword evidence="5 6" id="KW-0472">Membrane</keyword>
<dbReference type="SUPFAM" id="SSF103473">
    <property type="entry name" value="MFS general substrate transporter"/>
    <property type="match status" value="1"/>
</dbReference>
<dbReference type="OrthoDB" id="2962993at2759"/>
<evidence type="ECO:0000313" key="8">
    <source>
        <dbReference type="EMBL" id="OPB41204.1"/>
    </source>
</evidence>
<dbReference type="Proteomes" id="UP000191004">
    <property type="component" value="Unassembled WGS sequence"/>
</dbReference>
<feature type="transmembrane region" description="Helical" evidence="6">
    <location>
        <begin position="162"/>
        <end position="183"/>
    </location>
</feature>
<feature type="transmembrane region" description="Helical" evidence="6">
    <location>
        <begin position="132"/>
        <end position="150"/>
    </location>
</feature>
<dbReference type="EMBL" id="LVVK01000015">
    <property type="protein sequence ID" value="OPB41204.1"/>
    <property type="molecule type" value="Genomic_DNA"/>
</dbReference>
<dbReference type="Pfam" id="PF07690">
    <property type="entry name" value="MFS_1"/>
    <property type="match status" value="1"/>
</dbReference>
<dbReference type="GO" id="GO:0022857">
    <property type="term" value="F:transmembrane transporter activity"/>
    <property type="evidence" value="ECO:0007669"/>
    <property type="project" value="InterPro"/>
</dbReference>
<dbReference type="InterPro" id="IPR011701">
    <property type="entry name" value="MFS"/>
</dbReference>
<keyword evidence="4 6" id="KW-1133">Transmembrane helix</keyword>
<reference evidence="8 9" key="1">
    <citation type="submission" date="2016-04" db="EMBL/GenBank/DDBJ databases">
        <title>Multiple horizontal gene transfer events from other fungi enriched the ability of the initially mycotrophic fungus Trichoderma (Ascomycota) to feed on dead plant biomass.</title>
        <authorList>
            <person name="Atanasova L."/>
            <person name="Chenthamara K."/>
            <person name="Zhang J."/>
            <person name="Grujic M."/>
            <person name="Henrissat B."/>
            <person name="Kuo A."/>
            <person name="Aertz A."/>
            <person name="Salamov A."/>
            <person name="Lipzen A."/>
            <person name="Labutti K."/>
            <person name="Barry K."/>
            <person name="Miao Y."/>
            <person name="Rahimi M.J."/>
            <person name="Shen Q."/>
            <person name="Grigoriev I.V."/>
            <person name="Kubicek C.P."/>
            <person name="Druzhinina I.S."/>
        </authorList>
    </citation>
    <scope>NUCLEOTIDE SEQUENCE [LARGE SCALE GENOMIC DNA]</scope>
    <source>
        <strain evidence="8 9">NJAU 4742</strain>
    </source>
</reference>
<comment type="subcellular location">
    <subcellularLocation>
        <location evidence="1">Membrane</location>
        <topology evidence="1">Multi-pass membrane protein</topology>
    </subcellularLocation>
</comment>
<dbReference type="InterPro" id="IPR036259">
    <property type="entry name" value="MFS_trans_sf"/>
</dbReference>
<dbReference type="GO" id="GO:0016020">
    <property type="term" value="C:membrane"/>
    <property type="evidence" value="ECO:0007669"/>
    <property type="project" value="UniProtKB-SubCell"/>
</dbReference>
<dbReference type="PROSITE" id="PS50850">
    <property type="entry name" value="MFS"/>
    <property type="match status" value="1"/>
</dbReference>
<sequence>MSGADLSPQRVRTSGSVEEIKVKETEHIEYERNELLARLTDPDEGKSEEEKQEIDKKLMWKVDLWLVPWLSLLYLLSFLDRTNIGNARLAHIEADLGMKGNNYNMILTIFFISYAVAEPVTNALLKRLTPRIFFTSIILIWGIIMTLMGLTTSYRGLLAARFFLGAAEAGLFPGTITSFYELYVG</sequence>
<proteinExistence type="predicted"/>
<accession>A0A1T3CJD4</accession>
<protein>
    <recommendedName>
        <fullName evidence="7">Major facilitator superfamily (MFS) profile domain-containing protein</fullName>
    </recommendedName>
</protein>
<dbReference type="Gene3D" id="1.20.1250.20">
    <property type="entry name" value="MFS general substrate transporter like domains"/>
    <property type="match status" value="1"/>
</dbReference>
<evidence type="ECO:0000256" key="5">
    <source>
        <dbReference type="ARBA" id="ARBA00023136"/>
    </source>
</evidence>
<feature type="transmembrane region" description="Helical" evidence="6">
    <location>
        <begin position="62"/>
        <end position="79"/>
    </location>
</feature>
<evidence type="ECO:0000259" key="7">
    <source>
        <dbReference type="PROSITE" id="PS50850"/>
    </source>
</evidence>
<dbReference type="AlphaFoldDB" id="A0A1T3CJD4"/>
<keyword evidence="3 6" id="KW-0812">Transmembrane</keyword>
<comment type="caution">
    <text evidence="8">The sequence shown here is derived from an EMBL/GenBank/DDBJ whole genome shotgun (WGS) entry which is preliminary data.</text>
</comment>
<keyword evidence="9" id="KW-1185">Reference proteome</keyword>
<organism evidence="8 9">
    <name type="scientific">Trichoderma guizhouense</name>
    <dbReference type="NCBI Taxonomy" id="1491466"/>
    <lineage>
        <taxon>Eukaryota</taxon>
        <taxon>Fungi</taxon>
        <taxon>Dikarya</taxon>
        <taxon>Ascomycota</taxon>
        <taxon>Pezizomycotina</taxon>
        <taxon>Sordariomycetes</taxon>
        <taxon>Hypocreomycetidae</taxon>
        <taxon>Hypocreales</taxon>
        <taxon>Hypocreaceae</taxon>
        <taxon>Trichoderma</taxon>
    </lineage>
</organism>
<gene>
    <name evidence="8" type="ORF">A0O28_0079210</name>
</gene>
<evidence type="ECO:0000256" key="2">
    <source>
        <dbReference type="ARBA" id="ARBA00022448"/>
    </source>
</evidence>
<evidence type="ECO:0000256" key="6">
    <source>
        <dbReference type="SAM" id="Phobius"/>
    </source>
</evidence>
<dbReference type="InterPro" id="IPR020846">
    <property type="entry name" value="MFS_dom"/>
</dbReference>
<evidence type="ECO:0000313" key="9">
    <source>
        <dbReference type="Proteomes" id="UP000191004"/>
    </source>
</evidence>
<feature type="domain" description="Major facilitator superfamily (MFS) profile" evidence="7">
    <location>
        <begin position="66"/>
        <end position="185"/>
    </location>
</feature>
<name>A0A1T3CJD4_9HYPO</name>
<keyword evidence="2" id="KW-0813">Transport</keyword>
<evidence type="ECO:0000256" key="1">
    <source>
        <dbReference type="ARBA" id="ARBA00004141"/>
    </source>
</evidence>
<feature type="transmembrane region" description="Helical" evidence="6">
    <location>
        <begin position="105"/>
        <end position="125"/>
    </location>
</feature>